<protein>
    <recommendedName>
        <fullName evidence="3">HTH La-type RNA-binding domain-containing protein</fullName>
    </recommendedName>
</protein>
<dbReference type="InterPro" id="IPR006630">
    <property type="entry name" value="La_HTH"/>
</dbReference>
<comment type="caution">
    <text evidence="4">The sequence shown here is derived from an EMBL/GenBank/DDBJ whole genome shotgun (WGS) entry which is preliminary data.</text>
</comment>
<keyword evidence="1 2" id="KW-0694">RNA-binding</keyword>
<sequence length="352" mass="39693">MTGGEEKTLTPKEIIHHKFGVKASYRIEEVHVSSQSTCLYRCHLQLPEFSVVSNVFKKKQDSEQSATELALEKLGIQPQDDDDHHVTVEEVWDDIAERIKYIFSDEFLSADHPLVSHLRATLQNDGERRGFLPVSAIATFDSKINSLCKVINPSMDSDPIMVMSCVMKAAAKLSDYIVVSPHAASLRRKNPYPPEITQGLATHVESIKVDAVHIKCTKRDEEVVEPVVLDISSDRYYLDVIAEKLGLKDSSRVMISRAISKTFSGYECRVYSIVPKLTSSSDLKKSRNAKASFVCGQEIHGDAMFASVGYTWRSHDLEHDDDMLRYVTQRNLQNLQKSIDCCTTAFIIHQRV</sequence>
<reference evidence="4 5" key="1">
    <citation type="submission" date="2020-02" db="EMBL/GenBank/DDBJ databases">
        <authorList>
            <person name="Ma Q."/>
            <person name="Huang Y."/>
            <person name="Song X."/>
            <person name="Pei D."/>
        </authorList>
    </citation>
    <scope>NUCLEOTIDE SEQUENCE [LARGE SCALE GENOMIC DNA]</scope>
    <source>
        <strain evidence="4">Sxm20200214</strain>
        <tissue evidence="4">Leaf</tissue>
    </source>
</reference>
<evidence type="ECO:0000256" key="2">
    <source>
        <dbReference type="PROSITE-ProRule" id="PRU00332"/>
    </source>
</evidence>
<dbReference type="OrthoDB" id="2154311at2759"/>
<evidence type="ECO:0000313" key="4">
    <source>
        <dbReference type="EMBL" id="KAG2243706.1"/>
    </source>
</evidence>
<evidence type="ECO:0000259" key="3">
    <source>
        <dbReference type="PROSITE" id="PS50961"/>
    </source>
</evidence>
<dbReference type="EMBL" id="JAAMPC010000161">
    <property type="protein sequence ID" value="KAG2243706.1"/>
    <property type="molecule type" value="Genomic_DNA"/>
</dbReference>
<dbReference type="PROSITE" id="PS50961">
    <property type="entry name" value="HTH_LA"/>
    <property type="match status" value="1"/>
</dbReference>
<proteinExistence type="predicted"/>
<dbReference type="InterPro" id="IPR056755">
    <property type="entry name" value="DSRM_2"/>
</dbReference>
<dbReference type="Pfam" id="PF24995">
    <property type="entry name" value="DSRM_2"/>
    <property type="match status" value="1"/>
</dbReference>
<dbReference type="Gene3D" id="1.10.10.10">
    <property type="entry name" value="Winged helix-like DNA-binding domain superfamily/Winged helix DNA-binding domain"/>
    <property type="match status" value="1"/>
</dbReference>
<accession>A0A8X7TJT6</accession>
<evidence type="ECO:0000256" key="1">
    <source>
        <dbReference type="ARBA" id="ARBA00022884"/>
    </source>
</evidence>
<name>A0A8X7TJT6_BRACI</name>
<gene>
    <name evidence="4" type="ORF">Bca52824_094466</name>
</gene>
<dbReference type="Pfam" id="PF21224">
    <property type="entry name" value="Hen1_LCD"/>
    <property type="match status" value="1"/>
</dbReference>
<feature type="domain" description="HTH La-type RNA-binding" evidence="3">
    <location>
        <begin position="85"/>
        <end position="196"/>
    </location>
</feature>
<dbReference type="Proteomes" id="UP000886595">
    <property type="component" value="Unassembled WGS sequence"/>
</dbReference>
<dbReference type="InterPro" id="IPR036388">
    <property type="entry name" value="WH-like_DNA-bd_sf"/>
</dbReference>
<dbReference type="GO" id="GO:0003723">
    <property type="term" value="F:RNA binding"/>
    <property type="evidence" value="ECO:0007669"/>
    <property type="project" value="UniProtKB-UniRule"/>
</dbReference>
<evidence type="ECO:0000313" key="5">
    <source>
        <dbReference type="Proteomes" id="UP000886595"/>
    </source>
</evidence>
<dbReference type="Gene3D" id="3.30.160.20">
    <property type="match status" value="1"/>
</dbReference>
<dbReference type="InterPro" id="IPR040813">
    <property type="entry name" value="Hen1_Lam_C"/>
</dbReference>
<keyword evidence="5" id="KW-1185">Reference proteome</keyword>
<dbReference type="AlphaFoldDB" id="A0A8X7TJT6"/>
<organism evidence="4 5">
    <name type="scientific">Brassica carinata</name>
    <name type="common">Ethiopian mustard</name>
    <name type="synonym">Abyssinian cabbage</name>
    <dbReference type="NCBI Taxonomy" id="52824"/>
    <lineage>
        <taxon>Eukaryota</taxon>
        <taxon>Viridiplantae</taxon>
        <taxon>Streptophyta</taxon>
        <taxon>Embryophyta</taxon>
        <taxon>Tracheophyta</taxon>
        <taxon>Spermatophyta</taxon>
        <taxon>Magnoliopsida</taxon>
        <taxon>eudicotyledons</taxon>
        <taxon>Gunneridae</taxon>
        <taxon>Pentapetalae</taxon>
        <taxon>rosids</taxon>
        <taxon>malvids</taxon>
        <taxon>Brassicales</taxon>
        <taxon>Brassicaceae</taxon>
        <taxon>Brassiceae</taxon>
        <taxon>Brassica</taxon>
    </lineage>
</organism>
<dbReference type="Pfam" id="PF18441">
    <property type="entry name" value="Hen1_Lam_C"/>
    <property type="match status" value="1"/>
</dbReference>